<keyword evidence="4" id="KW-1185">Reference proteome</keyword>
<name>A0A8D0C1J0_SALMN</name>
<dbReference type="Gene3D" id="2.30.30.140">
    <property type="match status" value="4"/>
</dbReference>
<dbReference type="SMART" id="SM00333">
    <property type="entry name" value="TUDOR"/>
    <property type="match status" value="3"/>
</dbReference>
<dbReference type="PANTHER" id="PTHR16442">
    <property type="entry name" value="RING FINGER PROTEIN 17"/>
    <property type="match status" value="1"/>
</dbReference>
<evidence type="ECO:0000256" key="1">
    <source>
        <dbReference type="SAM" id="MobiDB-lite"/>
    </source>
</evidence>
<feature type="domain" description="Tudor" evidence="2">
    <location>
        <begin position="601"/>
        <end position="660"/>
    </location>
</feature>
<dbReference type="PROSITE" id="PS50304">
    <property type="entry name" value="TUDOR"/>
    <property type="match status" value="3"/>
</dbReference>
<dbReference type="InterPro" id="IPR035437">
    <property type="entry name" value="SNase_OB-fold_sf"/>
</dbReference>
<dbReference type="AlphaFoldDB" id="A0A8D0C1J0"/>
<evidence type="ECO:0000259" key="2">
    <source>
        <dbReference type="PROSITE" id="PS50304"/>
    </source>
</evidence>
<protein>
    <submittedName>
        <fullName evidence="3">Ring finger protein 17</fullName>
    </submittedName>
</protein>
<dbReference type="Gene3D" id="2.40.50.90">
    <property type="match status" value="3"/>
</dbReference>
<dbReference type="InterPro" id="IPR002999">
    <property type="entry name" value="Tudor"/>
</dbReference>
<dbReference type="CDD" id="cd20414">
    <property type="entry name" value="Tudor_TDRD4_rpt1"/>
    <property type="match status" value="1"/>
</dbReference>
<feature type="domain" description="Tudor" evidence="2">
    <location>
        <begin position="417"/>
        <end position="476"/>
    </location>
</feature>
<dbReference type="Ensembl" id="ENSSMRT00000018353.1">
    <property type="protein sequence ID" value="ENSSMRP00000015720.1"/>
    <property type="gene ID" value="ENSSMRG00000012222.1"/>
</dbReference>
<dbReference type="InterPro" id="IPR047845">
    <property type="entry name" value="RNF17-like_TUDOR_rpt1"/>
</dbReference>
<feature type="domain" description="Tudor" evidence="2">
    <location>
        <begin position="991"/>
        <end position="1051"/>
    </location>
</feature>
<dbReference type="GeneTree" id="ENSGT00940000157559"/>
<evidence type="ECO:0000313" key="3">
    <source>
        <dbReference type="Ensembl" id="ENSSMRP00000015720.1"/>
    </source>
</evidence>
<dbReference type="Pfam" id="PF00567">
    <property type="entry name" value="TUDOR"/>
    <property type="match status" value="5"/>
</dbReference>
<organism evidence="3 4">
    <name type="scientific">Salvator merianae</name>
    <name type="common">Argentine black and white tegu</name>
    <name type="synonym">Tupinambis merianae</name>
    <dbReference type="NCBI Taxonomy" id="96440"/>
    <lineage>
        <taxon>Eukaryota</taxon>
        <taxon>Metazoa</taxon>
        <taxon>Chordata</taxon>
        <taxon>Craniata</taxon>
        <taxon>Vertebrata</taxon>
        <taxon>Euteleostomi</taxon>
        <taxon>Lepidosauria</taxon>
        <taxon>Squamata</taxon>
        <taxon>Bifurcata</taxon>
        <taxon>Unidentata</taxon>
        <taxon>Episquamata</taxon>
        <taxon>Laterata</taxon>
        <taxon>Teiioidea</taxon>
        <taxon>Teiidae</taxon>
        <taxon>Salvator</taxon>
    </lineage>
</organism>
<reference evidence="3" key="2">
    <citation type="submission" date="2025-09" db="UniProtKB">
        <authorList>
            <consortium name="Ensembl"/>
        </authorList>
    </citation>
    <scope>IDENTIFICATION</scope>
</reference>
<reference evidence="3" key="1">
    <citation type="submission" date="2025-08" db="UniProtKB">
        <authorList>
            <consortium name="Ensembl"/>
        </authorList>
    </citation>
    <scope>IDENTIFICATION</scope>
</reference>
<proteinExistence type="predicted"/>
<feature type="region of interest" description="Disordered" evidence="1">
    <location>
        <begin position="740"/>
        <end position="786"/>
    </location>
</feature>
<sequence>MGAFSVYQFRYSPKGNTLKLKNMKQELKRSSQTNEELEPHFEEIDTGSLPSEADKYLEESKLQFQGIVSPPSCKYGTAFSQTACSPDVIIEEIIENDPDSEYYYLMLGGLAYSPELVFVSSVVNPCHFYVRKASQKKVAVYIEKILKQFCANKKSSPNDVLELGSIIFVRSKIHGIWCRANIIELKSLKNTSKGKPCGPTKYKICDIAMMKVFLIDFGTPNEIIGNPENFIVEYKGIQDLCLAVKKPDLCIEAQLRDLSKLALQCSLKDIVPKHPTEGWPRAAKTEFLRMVNSKAVLMKVFGEEDGVLIVDLVKPPANKISSDMPVSLREALVFLDLARYVYRTEFSHRRETTVPLKYIPPTIPQSNEEVAVVVSYINSPGDFYIQLVEQGPEFAAFLNKVEEVYRNDATAGLEIICPVQDQPCIAKFEDDGVWYRAQVIGLPGRQEVEVKYVDFGNTAKIRVEEMRKIKDEFLALPAKVRTSIYLDFLLKDQSKKKSKSDKTITFCSSVNMATRSCTEIWDPSQEEIFRTEGNYLKHDSEDLPQSEDLELDCSRELQVRISYVVSPSKIYVHLVSSEQTLKSLQEKMAVKYSESENAAVQWEVDMDCASFVCNLNQWQRGQIRRIVSEGIVEVFLFDLGITKIMDTLSLRELEQNLKTIKPLAIECSLTDIRPAGGTEEWTATACDVLANYLNGAVVNLIIQESNSSPLPVKIFSRDGELYNDVSEYMIKQGLAFRNKRVPGTDSSAPSLEKPLEMPSPDSSQDNLDRSCSPAETPGSSVVEKDADSVITDGEDQELTHPIAIEAYKPPAVPTSVCFSAVVSCVTDSGTIYMLPKSQEEQLNKLMNDIQTNFKYLGLLEPYNWKKGEACVVRVQYLDYGYIEKIPQCHLYPTVLYAEIPPFSIPCQLYKTVPLGNVWQQDAVELLQDLLTKRLVEIRVMEQPDNPWGKVSIMLQFSRISLSSFLAYHKHCVTEEQDDPMPKLILNLNNVVYFVDMPCLAQYSDGCWYRAKLLSIHEFCPVLIVVEFVDYGSCETLPTSRLRQLPAEFMQYPTRAFRVLLAGFKPASNYSASRKIPYCPEWSMEALWAMTDLFQGKSLCASSLTRSPNHTVFLYENGHLVHMKLVEMGYAELS</sequence>
<dbReference type="PANTHER" id="PTHR16442:SF1">
    <property type="entry name" value="RING FINGER PROTEIN 17"/>
    <property type="match status" value="1"/>
</dbReference>
<dbReference type="Proteomes" id="UP000694421">
    <property type="component" value="Unplaced"/>
</dbReference>
<dbReference type="SUPFAM" id="SSF63748">
    <property type="entry name" value="Tudor/PWWP/MBT"/>
    <property type="match status" value="4"/>
</dbReference>
<accession>A0A8D0C1J0</accession>
<evidence type="ECO:0000313" key="4">
    <source>
        <dbReference type="Proteomes" id="UP000694421"/>
    </source>
</evidence>